<name>A0A1L8R7R1_9ENTE</name>
<proteinExistence type="predicted"/>
<dbReference type="InterPro" id="IPR045747">
    <property type="entry name" value="CRISPR-assoc_prot_Cas6_N_sf"/>
</dbReference>
<gene>
    <name evidence="3" type="ORF">RU96_GL002096</name>
</gene>
<organism evidence="3 4">
    <name type="scientific">Enterococcus canintestini</name>
    <dbReference type="NCBI Taxonomy" id="317010"/>
    <lineage>
        <taxon>Bacteria</taxon>
        <taxon>Bacillati</taxon>
        <taxon>Bacillota</taxon>
        <taxon>Bacilli</taxon>
        <taxon>Lactobacillales</taxon>
        <taxon>Enterococcaceae</taxon>
        <taxon>Enterococcus</taxon>
    </lineage>
</organism>
<dbReference type="CDD" id="cd21140">
    <property type="entry name" value="Cas6_I-like"/>
    <property type="match status" value="1"/>
</dbReference>
<dbReference type="Pfam" id="PF01881">
    <property type="entry name" value="Cas_Cas6_C"/>
    <property type="match status" value="1"/>
</dbReference>
<comment type="caution">
    <text evidence="3">The sequence shown here is derived from an EMBL/GenBank/DDBJ whole genome shotgun (WGS) entry which is preliminary data.</text>
</comment>
<keyword evidence="1" id="KW-0051">Antiviral defense</keyword>
<dbReference type="Gene3D" id="3.30.70.1890">
    <property type="match status" value="1"/>
</dbReference>
<evidence type="ECO:0000313" key="3">
    <source>
        <dbReference type="EMBL" id="OJG15791.1"/>
    </source>
</evidence>
<dbReference type="PANTHER" id="PTHR36984">
    <property type="entry name" value="CRISPR-ASSOCIATED ENDORIBONUCLEASE CAS6 1"/>
    <property type="match status" value="1"/>
</dbReference>
<dbReference type="NCBIfam" id="TIGR01877">
    <property type="entry name" value="cas_cas6"/>
    <property type="match status" value="1"/>
</dbReference>
<evidence type="ECO:0000259" key="2">
    <source>
        <dbReference type="Pfam" id="PF01881"/>
    </source>
</evidence>
<dbReference type="AlphaFoldDB" id="A0A1L8R7R1"/>
<reference evidence="3 4" key="1">
    <citation type="submission" date="2014-12" db="EMBL/GenBank/DDBJ databases">
        <title>Draft genome sequences of 29 type strains of Enterococci.</title>
        <authorList>
            <person name="Zhong Z."/>
            <person name="Sun Z."/>
            <person name="Liu W."/>
            <person name="Zhang W."/>
            <person name="Zhang H."/>
        </authorList>
    </citation>
    <scope>NUCLEOTIDE SEQUENCE [LARGE SCALE GENOMIC DNA]</scope>
    <source>
        <strain evidence="3 4">DSM 21207</strain>
    </source>
</reference>
<dbReference type="Gene3D" id="3.30.70.1900">
    <property type="match status" value="1"/>
</dbReference>
<dbReference type="InterPro" id="IPR049435">
    <property type="entry name" value="Cas_Cas6_C"/>
</dbReference>
<dbReference type="Proteomes" id="UP000182835">
    <property type="component" value="Unassembled WGS sequence"/>
</dbReference>
<dbReference type="EMBL" id="JXKG01000005">
    <property type="protein sequence ID" value="OJG15791.1"/>
    <property type="molecule type" value="Genomic_DNA"/>
</dbReference>
<dbReference type="GO" id="GO:0016788">
    <property type="term" value="F:hydrolase activity, acting on ester bonds"/>
    <property type="evidence" value="ECO:0007669"/>
    <property type="project" value="InterPro"/>
</dbReference>
<evidence type="ECO:0000313" key="4">
    <source>
        <dbReference type="Proteomes" id="UP000182835"/>
    </source>
</evidence>
<dbReference type="GO" id="GO:0051607">
    <property type="term" value="P:defense response to virus"/>
    <property type="evidence" value="ECO:0007669"/>
    <property type="project" value="UniProtKB-KW"/>
</dbReference>
<dbReference type="InterPro" id="IPR010156">
    <property type="entry name" value="CRISPR-assoc_prot_Cas6"/>
</dbReference>
<dbReference type="PANTHER" id="PTHR36984:SF3">
    <property type="entry name" value="CRISPR-ASSOCIATED ENDORIBONUCLEASE CAS6"/>
    <property type="match status" value="1"/>
</dbReference>
<accession>A0A1L8R7R1</accession>
<dbReference type="STRING" id="317010.RU96_GL002096"/>
<protein>
    <submittedName>
        <fullName evidence="3">CRISPR-associated endoribonuclease cas6</fullName>
    </submittedName>
</protein>
<sequence>MKTMRFKINLEFVSLLEDSTMPIKYHSYFLSLLKRGLEQAAPEVYHELYETNQQKLFSQAVFFKAAVFEKERILLKSPNVTYLFSTSQADLAMAVYNGFIYLKELKALPFCEGLKIQVKSIAPIYQVPIRENEVIFQAVSPILARDHNQETRKDWFLDFKDERYAAVLKQNLKNRLEPELGRSVNFDIDNLTIEPVRMKKTVTKAYEKYYQGGIGQIKLVGEPYLLNIIRDVGLGSKTGLYFGFLNQVQQGGEKNE</sequence>
<feature type="domain" description="CRISPR associated protein Cas6 C-terminal" evidence="2">
    <location>
        <begin position="129"/>
        <end position="246"/>
    </location>
</feature>
<evidence type="ECO:0000256" key="1">
    <source>
        <dbReference type="ARBA" id="ARBA00023118"/>
    </source>
</evidence>